<evidence type="ECO:0000259" key="2">
    <source>
        <dbReference type="Pfam" id="PF13873"/>
    </source>
</evidence>
<dbReference type="InterPro" id="IPR028002">
    <property type="entry name" value="Myb_DNA-bind_5"/>
</dbReference>
<dbReference type="Pfam" id="PF13873">
    <property type="entry name" value="Myb_DNA-bind_5"/>
    <property type="match status" value="1"/>
</dbReference>
<organism evidence="3 4">
    <name type="scientific">Scyliorhinus torazame</name>
    <name type="common">Cloudy catshark</name>
    <name type="synonym">Catulus torazame</name>
    <dbReference type="NCBI Taxonomy" id="75743"/>
    <lineage>
        <taxon>Eukaryota</taxon>
        <taxon>Metazoa</taxon>
        <taxon>Chordata</taxon>
        <taxon>Craniata</taxon>
        <taxon>Vertebrata</taxon>
        <taxon>Chondrichthyes</taxon>
        <taxon>Elasmobranchii</taxon>
        <taxon>Galeomorphii</taxon>
        <taxon>Galeoidea</taxon>
        <taxon>Carcharhiniformes</taxon>
        <taxon>Scyliorhinidae</taxon>
        <taxon>Scyliorhinus</taxon>
    </lineage>
</organism>
<feature type="domain" description="Myb/SANT-like DNA-binding" evidence="2">
    <location>
        <begin position="4"/>
        <end position="46"/>
    </location>
</feature>
<gene>
    <name evidence="3" type="ORF">scyTo_0011561</name>
</gene>
<feature type="compositionally biased region" description="Polar residues" evidence="1">
    <location>
        <begin position="136"/>
        <end position="149"/>
    </location>
</feature>
<dbReference type="OMA" id="RKIFHVH"/>
<name>A0A401NQD1_SCYTO</name>
<feature type="compositionally biased region" description="Low complexity" evidence="1">
    <location>
        <begin position="158"/>
        <end position="173"/>
    </location>
</feature>
<dbReference type="EMBL" id="BFAA01005294">
    <property type="protein sequence ID" value="GCB63052.1"/>
    <property type="molecule type" value="Genomic_DNA"/>
</dbReference>
<dbReference type="Proteomes" id="UP000288216">
    <property type="component" value="Unassembled WGS sequence"/>
</dbReference>
<dbReference type="OrthoDB" id="9928592at2759"/>
<protein>
    <recommendedName>
        <fullName evidence="2">Myb/SANT-like DNA-binding domain-containing protein</fullName>
    </recommendedName>
</protein>
<sequence length="379" mass="40550">MPRQTLRQAWEEVALSVNARTEIIRTGLQCRKKFNDLTRTARDKLTHKPRKKSCIQDLTQMEQEALEIMWTGSRRRMQIGIAEGPLAQGLYHYLGSSMQEMEGAPHLTGNALSPAGAFQYADGGFSGGRGGRSTGYTQDNPFGDSNQKPSVLGRTAVGMGSRRGSSDSSTADGGTEEVAFSGPAFKRKIFHVHHQLLEALDSLSRSCLTLSERMEESVATLGDLLPQGLGTLQTTMERAVSSANAAATNSGREPAAPALASLIEAQTGAIRALACSVTSGLEMLGVHIDRGFGRVAHLLQPTVPLAGSQTRARHSVGTECVADSALSRGGGTLIPKAIPQPATTPRPGREEDRSAVTTAMIVRPPTRSLQTRALRDRRP</sequence>
<reference evidence="3 4" key="1">
    <citation type="journal article" date="2018" name="Nat. Ecol. Evol.">
        <title>Shark genomes provide insights into elasmobranch evolution and the origin of vertebrates.</title>
        <authorList>
            <person name="Hara Y"/>
            <person name="Yamaguchi K"/>
            <person name="Onimaru K"/>
            <person name="Kadota M"/>
            <person name="Koyanagi M"/>
            <person name="Keeley SD"/>
            <person name="Tatsumi K"/>
            <person name="Tanaka K"/>
            <person name="Motone F"/>
            <person name="Kageyama Y"/>
            <person name="Nozu R"/>
            <person name="Adachi N"/>
            <person name="Nishimura O"/>
            <person name="Nakagawa R"/>
            <person name="Tanegashima C"/>
            <person name="Kiyatake I"/>
            <person name="Matsumoto R"/>
            <person name="Murakumo K"/>
            <person name="Nishida K"/>
            <person name="Terakita A"/>
            <person name="Kuratani S"/>
            <person name="Sato K"/>
            <person name="Hyodo S Kuraku.S."/>
        </authorList>
    </citation>
    <scope>NUCLEOTIDE SEQUENCE [LARGE SCALE GENOMIC DNA]</scope>
</reference>
<evidence type="ECO:0000313" key="4">
    <source>
        <dbReference type="Proteomes" id="UP000288216"/>
    </source>
</evidence>
<evidence type="ECO:0000313" key="3">
    <source>
        <dbReference type="EMBL" id="GCB63052.1"/>
    </source>
</evidence>
<dbReference type="AlphaFoldDB" id="A0A401NQD1"/>
<feature type="region of interest" description="Disordered" evidence="1">
    <location>
        <begin position="129"/>
        <end position="175"/>
    </location>
</feature>
<evidence type="ECO:0000256" key="1">
    <source>
        <dbReference type="SAM" id="MobiDB-lite"/>
    </source>
</evidence>
<comment type="caution">
    <text evidence="3">The sequence shown here is derived from an EMBL/GenBank/DDBJ whole genome shotgun (WGS) entry which is preliminary data.</text>
</comment>
<proteinExistence type="predicted"/>
<feature type="region of interest" description="Disordered" evidence="1">
    <location>
        <begin position="331"/>
        <end position="358"/>
    </location>
</feature>
<accession>A0A401NQD1</accession>
<keyword evidence="4" id="KW-1185">Reference proteome</keyword>